<feature type="transmembrane region" description="Helical" evidence="5">
    <location>
        <begin position="512"/>
        <end position="536"/>
    </location>
</feature>
<dbReference type="InterPro" id="IPR020846">
    <property type="entry name" value="MFS_dom"/>
</dbReference>
<comment type="subcellular location">
    <subcellularLocation>
        <location evidence="1">Membrane</location>
        <topology evidence="1">Multi-pass membrane protein</topology>
    </subcellularLocation>
</comment>
<dbReference type="InterPro" id="IPR036259">
    <property type="entry name" value="MFS_trans_sf"/>
</dbReference>
<dbReference type="InterPro" id="IPR005829">
    <property type="entry name" value="Sugar_transporter_CS"/>
</dbReference>
<keyword evidence="8" id="KW-1185">Reference proteome</keyword>
<dbReference type="PANTHER" id="PTHR24064">
    <property type="entry name" value="SOLUTE CARRIER FAMILY 22 MEMBER"/>
    <property type="match status" value="1"/>
</dbReference>
<feature type="transmembrane region" description="Helical" evidence="5">
    <location>
        <begin position="573"/>
        <end position="596"/>
    </location>
</feature>
<dbReference type="PROSITE" id="PS50850">
    <property type="entry name" value="MFS"/>
    <property type="match status" value="1"/>
</dbReference>
<dbReference type="PROSITE" id="PS00216">
    <property type="entry name" value="SUGAR_TRANSPORT_1"/>
    <property type="match status" value="1"/>
</dbReference>
<evidence type="ECO:0000256" key="4">
    <source>
        <dbReference type="ARBA" id="ARBA00023136"/>
    </source>
</evidence>
<keyword evidence="4 5" id="KW-0472">Membrane</keyword>
<name>A0A423THW5_PENVA</name>
<feature type="transmembrane region" description="Helical" evidence="5">
    <location>
        <begin position="424"/>
        <end position="446"/>
    </location>
</feature>
<reference evidence="7 8" key="2">
    <citation type="submission" date="2019-01" db="EMBL/GenBank/DDBJ databases">
        <title>The decoding of complex shrimp genome reveals the adaptation for benthos swimmer, frequently molting mechanism and breeding impact on genome.</title>
        <authorList>
            <person name="Sun Y."/>
            <person name="Gao Y."/>
            <person name="Yu Y."/>
        </authorList>
    </citation>
    <scope>NUCLEOTIDE SEQUENCE [LARGE SCALE GENOMIC DNA]</scope>
    <source>
        <tissue evidence="7">Muscle</tissue>
    </source>
</reference>
<dbReference type="Pfam" id="PF00083">
    <property type="entry name" value="Sugar_tr"/>
    <property type="match status" value="1"/>
</dbReference>
<dbReference type="InterPro" id="IPR005828">
    <property type="entry name" value="MFS_sugar_transport-like"/>
</dbReference>
<organism evidence="7 8">
    <name type="scientific">Penaeus vannamei</name>
    <name type="common">Whiteleg shrimp</name>
    <name type="synonym">Litopenaeus vannamei</name>
    <dbReference type="NCBI Taxonomy" id="6689"/>
    <lineage>
        <taxon>Eukaryota</taxon>
        <taxon>Metazoa</taxon>
        <taxon>Ecdysozoa</taxon>
        <taxon>Arthropoda</taxon>
        <taxon>Crustacea</taxon>
        <taxon>Multicrustacea</taxon>
        <taxon>Malacostraca</taxon>
        <taxon>Eumalacostraca</taxon>
        <taxon>Eucarida</taxon>
        <taxon>Decapoda</taxon>
        <taxon>Dendrobranchiata</taxon>
        <taxon>Penaeoidea</taxon>
        <taxon>Penaeidae</taxon>
        <taxon>Penaeus</taxon>
    </lineage>
</organism>
<feature type="transmembrane region" description="Helical" evidence="5">
    <location>
        <begin position="275"/>
        <end position="293"/>
    </location>
</feature>
<protein>
    <submittedName>
        <fullName evidence="7">Putative organic cation transporter protein-like</fullName>
    </submittedName>
</protein>
<proteinExistence type="predicted"/>
<feature type="transmembrane region" description="Helical" evidence="5">
    <location>
        <begin position="331"/>
        <end position="350"/>
    </location>
</feature>
<evidence type="ECO:0000256" key="1">
    <source>
        <dbReference type="ARBA" id="ARBA00004141"/>
    </source>
</evidence>
<accession>A0A423THW5</accession>
<dbReference type="AlphaFoldDB" id="A0A423THW5"/>
<dbReference type="EMBL" id="QCYY01001698">
    <property type="protein sequence ID" value="ROT76042.1"/>
    <property type="molecule type" value="Genomic_DNA"/>
</dbReference>
<evidence type="ECO:0000313" key="8">
    <source>
        <dbReference type="Proteomes" id="UP000283509"/>
    </source>
</evidence>
<feature type="transmembrane region" description="Helical" evidence="5">
    <location>
        <begin position="548"/>
        <end position="567"/>
    </location>
</feature>
<dbReference type="Proteomes" id="UP000283509">
    <property type="component" value="Unassembled WGS sequence"/>
</dbReference>
<reference evidence="7 8" key="1">
    <citation type="submission" date="2018-04" db="EMBL/GenBank/DDBJ databases">
        <authorList>
            <person name="Zhang X."/>
            <person name="Yuan J."/>
            <person name="Li F."/>
            <person name="Xiang J."/>
        </authorList>
    </citation>
    <scope>NUCLEOTIDE SEQUENCE [LARGE SCALE GENOMIC DNA]</scope>
    <source>
        <tissue evidence="7">Muscle</tissue>
    </source>
</reference>
<dbReference type="OrthoDB" id="5296287at2759"/>
<feature type="transmembrane region" description="Helical" evidence="5">
    <location>
        <begin position="218"/>
        <end position="237"/>
    </location>
</feature>
<feature type="transmembrane region" description="Helical" evidence="5">
    <location>
        <begin position="249"/>
        <end position="269"/>
    </location>
</feature>
<dbReference type="Gene3D" id="1.20.1250.20">
    <property type="entry name" value="MFS general substrate transporter like domains"/>
    <property type="match status" value="1"/>
</dbReference>
<feature type="transmembrane region" description="Helical" evidence="5">
    <location>
        <begin position="488"/>
        <end position="506"/>
    </location>
</feature>
<evidence type="ECO:0000256" key="3">
    <source>
        <dbReference type="ARBA" id="ARBA00022989"/>
    </source>
</evidence>
<keyword evidence="3 5" id="KW-1133">Transmembrane helix</keyword>
<dbReference type="SUPFAM" id="SSF103473">
    <property type="entry name" value="MFS general substrate transporter"/>
    <property type="match status" value="1"/>
</dbReference>
<feature type="transmembrane region" description="Helical" evidence="5">
    <location>
        <begin position="458"/>
        <end position="476"/>
    </location>
</feature>
<gene>
    <name evidence="7" type="ORF">C7M84_005381</name>
</gene>
<comment type="caution">
    <text evidence="7">The sequence shown here is derived from an EMBL/GenBank/DDBJ whole genome shotgun (WGS) entry which is preliminary data.</text>
</comment>
<feature type="domain" description="Major facilitator superfamily (MFS) profile" evidence="6">
    <location>
        <begin position="168"/>
        <end position="601"/>
    </location>
</feature>
<evidence type="ECO:0000313" key="7">
    <source>
        <dbReference type="EMBL" id="ROT76042.1"/>
    </source>
</evidence>
<keyword evidence="2 5" id="KW-0812">Transmembrane</keyword>
<feature type="transmembrane region" description="Helical" evidence="5">
    <location>
        <begin position="305"/>
        <end position="325"/>
    </location>
</feature>
<evidence type="ECO:0000256" key="2">
    <source>
        <dbReference type="ARBA" id="ARBA00022692"/>
    </source>
</evidence>
<evidence type="ECO:0000259" key="6">
    <source>
        <dbReference type="PROSITE" id="PS50850"/>
    </source>
</evidence>
<sequence length="617" mass="66496">MPYCVLSFCIPPWSFTPSLCPNSFISSTAAMVPHLITPNVPNASPMVPPSYPPSPTSAIVLPSYPPYFVSTPFLTYFQNSRPIGPTPFYSRPSMRQASMAGSDHLDEVLAEVGYGRWQVPIVVLSLASKSSAGRSEGSGYQTDLPAVDLAEFPSLCLDPANLSAALRPANATVSKVSLTRLSTGIPSCPEVEYDTSVFTSTIITEWHLICERTSWRTLFPMMYPIGSLLGSVAGGYFSDRIGRKLTSRIGVLLAVPACLGITVVPWFSVMLAMKMLAGFAVIFLFYPCYSLAAETAPPRYRGITLMLLSVAFFVVMTSFGALGYVVTAWRVLWLVCNIPLLLAMPMTMLIDESPRWLIQKGLGADAAAVLEKAAQKNGVQLSDGTNSYLEKLKLLSPSSGAAATGEGCQCSWGSTALSYLRSPAMCLILLVTPVLWLFQRIVYLGIVLSANNFTSNSPFEYVIISGGLGGITVLLATPVMERLSRKTIIVGAFLTSTAMLLCDLAVPAEHWWLKWILVLGAFCLSVGGFQVNYVFTAELMPTVIRTRGFTLCNLVGSVGEAIVPVVTEVASRYAWWASGVCFGAAGIMASLLVTLLPETKDGSLPETIADVVHQKIK</sequence>
<dbReference type="GO" id="GO:0022857">
    <property type="term" value="F:transmembrane transporter activity"/>
    <property type="evidence" value="ECO:0007669"/>
    <property type="project" value="InterPro"/>
</dbReference>
<dbReference type="GO" id="GO:0016020">
    <property type="term" value="C:membrane"/>
    <property type="evidence" value="ECO:0007669"/>
    <property type="project" value="UniProtKB-SubCell"/>
</dbReference>
<evidence type="ECO:0000256" key="5">
    <source>
        <dbReference type="SAM" id="Phobius"/>
    </source>
</evidence>